<dbReference type="RefSeq" id="XP_044555671.1">
    <property type="nucleotide sequence ID" value="XM_044697260.1"/>
</dbReference>
<keyword evidence="3" id="KW-1185">Reference proteome</keyword>
<comment type="caution">
    <text evidence="2">The sequence shown here is derived from an EMBL/GenBank/DDBJ whole genome shotgun (WGS) entry which is preliminary data.</text>
</comment>
<feature type="region of interest" description="Disordered" evidence="1">
    <location>
        <begin position="171"/>
        <end position="202"/>
    </location>
</feature>
<feature type="compositionally biased region" description="Acidic residues" evidence="1">
    <location>
        <begin position="255"/>
        <end position="266"/>
    </location>
</feature>
<accession>A0AA88H7M0</accession>
<dbReference type="AlphaFoldDB" id="A0AA88H7M0"/>
<proteinExistence type="predicted"/>
<gene>
    <name evidence="2" type="ORF">C9374_007308</name>
</gene>
<evidence type="ECO:0000313" key="3">
    <source>
        <dbReference type="Proteomes" id="UP000816034"/>
    </source>
</evidence>
<feature type="compositionally biased region" description="Acidic residues" evidence="1">
    <location>
        <begin position="172"/>
        <end position="185"/>
    </location>
</feature>
<evidence type="ECO:0000313" key="2">
    <source>
        <dbReference type="EMBL" id="KAG2393777.1"/>
    </source>
</evidence>
<reference evidence="2 3" key="1">
    <citation type="journal article" date="2018" name="BMC Genomics">
        <title>The genome of Naegleria lovaniensis, the basis for a comparative approach to unravel pathogenicity factors of the human pathogenic amoeba N. fowleri.</title>
        <authorList>
            <person name="Liechti N."/>
            <person name="Schurch N."/>
            <person name="Bruggmann R."/>
            <person name="Wittwer M."/>
        </authorList>
    </citation>
    <scope>NUCLEOTIDE SEQUENCE [LARGE SCALE GENOMIC DNA]</scope>
    <source>
        <strain evidence="2 3">ATCC 30569</strain>
    </source>
</reference>
<sequence length="347" mass="41277">MARTKCRTDYKVLIVNFRLLDQYLKPVFCVDVNKLLQDFSQVYQTQLWFPMKFYTMRGFPMSEFAALPLFTGLFGDDNDTDFSEFEGGIETTLYSANMFMHAEEQSEKLYRPYLSCISGEYPHVKACTNEFLTVIHPIHMFRYFELAELAPNVSDQVLIKYFKDKIEKREEEELMNENNSEEEDDVSNKRRKLAIPNQQPEDREIKNMVREILEEIGPMDYCDALLRQYHYRLNRVDQESKIPDSWCNTLSDDEHKDDEEDDDEEDHNDHHDDETSDNQDNIRLTLDLKPLSNQYDMLYCIMMFIGDPKTLYNFSIACRTFYEMFQHKNTHHELIKRLARDLGVIVL</sequence>
<organism evidence="2 3">
    <name type="scientific">Naegleria lovaniensis</name>
    <name type="common">Amoeba</name>
    <dbReference type="NCBI Taxonomy" id="51637"/>
    <lineage>
        <taxon>Eukaryota</taxon>
        <taxon>Discoba</taxon>
        <taxon>Heterolobosea</taxon>
        <taxon>Tetramitia</taxon>
        <taxon>Eutetramitia</taxon>
        <taxon>Vahlkampfiidae</taxon>
        <taxon>Naegleria</taxon>
    </lineage>
</organism>
<evidence type="ECO:0000256" key="1">
    <source>
        <dbReference type="SAM" id="MobiDB-lite"/>
    </source>
</evidence>
<feature type="region of interest" description="Disordered" evidence="1">
    <location>
        <begin position="244"/>
        <end position="278"/>
    </location>
</feature>
<dbReference type="EMBL" id="PYSW02000002">
    <property type="protein sequence ID" value="KAG2393777.1"/>
    <property type="molecule type" value="Genomic_DNA"/>
</dbReference>
<dbReference type="Proteomes" id="UP000816034">
    <property type="component" value="Unassembled WGS sequence"/>
</dbReference>
<protein>
    <submittedName>
        <fullName evidence="2">Uncharacterized protein</fullName>
    </submittedName>
</protein>
<dbReference type="GeneID" id="68099762"/>
<name>A0AA88H7M0_NAELO</name>